<keyword evidence="3" id="KW-1185">Reference proteome</keyword>
<dbReference type="EMBL" id="LYBM01000058">
    <property type="protein sequence ID" value="ODA30131.1"/>
    <property type="molecule type" value="Genomic_DNA"/>
</dbReference>
<comment type="caution">
    <text evidence="2">The sequence shown here is derived from an EMBL/GenBank/DDBJ whole genome shotgun (WGS) entry which is preliminary data.</text>
</comment>
<name>A0A1C3EA64_9GAMM</name>
<dbReference type="InterPro" id="IPR021409">
    <property type="entry name" value="DUF3047"/>
</dbReference>
<feature type="chain" id="PRO_5008672953" description="DUF3047 domain-containing protein" evidence="1">
    <location>
        <begin position="23"/>
        <end position="224"/>
    </location>
</feature>
<feature type="signal peptide" evidence="1">
    <location>
        <begin position="1"/>
        <end position="22"/>
    </location>
</feature>
<keyword evidence="1" id="KW-0732">Signal</keyword>
<gene>
    <name evidence="2" type="ORF">A8L45_21050</name>
</gene>
<evidence type="ECO:0000256" key="1">
    <source>
        <dbReference type="SAM" id="SignalP"/>
    </source>
</evidence>
<protein>
    <recommendedName>
        <fullName evidence="4">DUF3047 domain-containing protein</fullName>
    </recommendedName>
</protein>
<evidence type="ECO:0000313" key="3">
    <source>
        <dbReference type="Proteomes" id="UP000094936"/>
    </source>
</evidence>
<sequence>MKLNLYSIPLLFILCCDSFALASIKVGNFSDGVTDGWDEKVFDGHTQYQVTDRNGRMSLRAISEGTGSGLFMEKRIDLKKTPFINWSWLAEKSLAGIDETAKSGDDYVARIYLVIDGGMMLWRTRSINYVWSSMQDAGSGWDNAFAGKNVKMIAVRGKEAEAGRWYQEKRNVYADLIERFGDKGSVSANEKSYRYIDIIALMTDTDNSKQNAVSYYGDIFFSEQ</sequence>
<evidence type="ECO:0008006" key="4">
    <source>
        <dbReference type="Google" id="ProtNLM"/>
    </source>
</evidence>
<dbReference type="AlphaFoldDB" id="A0A1C3EA64"/>
<dbReference type="STRING" id="1080227.A8L45_21050"/>
<evidence type="ECO:0000313" key="2">
    <source>
        <dbReference type="EMBL" id="ODA30131.1"/>
    </source>
</evidence>
<organism evidence="2 3">
    <name type="scientific">Veronia pacifica</name>
    <dbReference type="NCBI Taxonomy" id="1080227"/>
    <lineage>
        <taxon>Bacteria</taxon>
        <taxon>Pseudomonadati</taxon>
        <taxon>Pseudomonadota</taxon>
        <taxon>Gammaproteobacteria</taxon>
        <taxon>Vibrionales</taxon>
        <taxon>Vibrionaceae</taxon>
        <taxon>Veronia</taxon>
    </lineage>
</organism>
<proteinExistence type="predicted"/>
<dbReference type="RefSeq" id="WP_068905325.1">
    <property type="nucleotide sequence ID" value="NZ_JBHUIF010000009.1"/>
</dbReference>
<accession>A0A1C3EA64</accession>
<dbReference type="Proteomes" id="UP000094936">
    <property type="component" value="Unassembled WGS sequence"/>
</dbReference>
<dbReference type="OrthoDB" id="9775969at2"/>
<reference evidence="2 3" key="1">
    <citation type="submission" date="2016-05" db="EMBL/GenBank/DDBJ databases">
        <title>Genomic Taxonomy of the Vibrionaceae.</title>
        <authorList>
            <person name="Gomez-Gil B."/>
            <person name="Enciso-Ibarra J."/>
        </authorList>
    </citation>
    <scope>NUCLEOTIDE SEQUENCE [LARGE SCALE GENOMIC DNA]</scope>
    <source>
        <strain evidence="2 3">CAIM 1920</strain>
    </source>
</reference>
<dbReference type="Pfam" id="PF11249">
    <property type="entry name" value="DUF3047"/>
    <property type="match status" value="1"/>
</dbReference>